<dbReference type="AlphaFoldDB" id="A0AAU6WTP3"/>
<evidence type="ECO:0000313" key="1">
    <source>
        <dbReference type="EMBL" id="XAO75202.1"/>
    </source>
</evidence>
<dbReference type="RefSeq" id="WP_294331266.1">
    <property type="nucleotide sequence ID" value="NZ_CP154834.1"/>
</dbReference>
<dbReference type="EMBL" id="CP154834">
    <property type="protein sequence ID" value="XAO75202.1"/>
    <property type="molecule type" value="Genomic_DNA"/>
</dbReference>
<sequence length="71" mass="7530">MKKKLNLKKIKIAKLSKSKLPQTELKNVKGGDGCAFSVVTVETEGGGLGGTYGYVTSCALNDYTECITRGS</sequence>
<accession>A0AAU6WTP3</accession>
<organism evidence="1 2">
    <name type="scientific">Chryseobacterium endophyticum</name>
    <dbReference type="NCBI Taxonomy" id="1854762"/>
    <lineage>
        <taxon>Bacteria</taxon>
        <taxon>Pseudomonadati</taxon>
        <taxon>Bacteroidota</taxon>
        <taxon>Flavobacteriia</taxon>
        <taxon>Flavobacteriales</taxon>
        <taxon>Weeksellaceae</taxon>
        <taxon>Chryseobacterium group</taxon>
        <taxon>Chryseobacterium</taxon>
    </lineage>
</organism>
<keyword evidence="2" id="KW-1185">Reference proteome</keyword>
<gene>
    <name evidence="1" type="ORF">AAFP95_04325</name>
</gene>
<protein>
    <recommendedName>
        <fullName evidence="3">Bacteriocin</fullName>
    </recommendedName>
</protein>
<evidence type="ECO:0000313" key="2">
    <source>
        <dbReference type="Proteomes" id="UP001463665"/>
    </source>
</evidence>
<evidence type="ECO:0008006" key="3">
    <source>
        <dbReference type="Google" id="ProtNLM"/>
    </source>
</evidence>
<name>A0AAU6WTP3_9FLAO</name>
<reference evidence="1 2" key="1">
    <citation type="submission" date="2024-04" db="EMBL/GenBank/DDBJ databases">
        <title>Genome sequencing and assembly of rice foliar adapted Chryseobacterium endophyticum OsEnb-ALM-A6.</title>
        <authorList>
            <person name="Kumar S."/>
            <person name="Javed M."/>
            <person name="Chouhan V."/>
            <person name="Charishma K."/>
            <person name="Patel A."/>
            <person name="Kumar M."/>
            <person name="Sahu K.P."/>
            <person name="Kumar A."/>
        </authorList>
    </citation>
    <scope>NUCLEOTIDE SEQUENCE [LARGE SCALE GENOMIC DNA]</scope>
    <source>
        <strain evidence="1 2">OsEnb-ALM-A6</strain>
    </source>
</reference>
<dbReference type="Proteomes" id="UP001463665">
    <property type="component" value="Chromosome"/>
</dbReference>
<proteinExistence type="predicted"/>